<name>A0A381ZP44_9ZZZZ</name>
<evidence type="ECO:0000313" key="2">
    <source>
        <dbReference type="EMBL" id="SVA90894.1"/>
    </source>
</evidence>
<feature type="region of interest" description="Disordered" evidence="1">
    <location>
        <begin position="1"/>
        <end position="30"/>
    </location>
</feature>
<reference evidence="2" key="1">
    <citation type="submission" date="2018-05" db="EMBL/GenBank/DDBJ databases">
        <authorList>
            <person name="Lanie J.A."/>
            <person name="Ng W.-L."/>
            <person name="Kazmierczak K.M."/>
            <person name="Andrzejewski T.M."/>
            <person name="Davidsen T.M."/>
            <person name="Wayne K.J."/>
            <person name="Tettelin H."/>
            <person name="Glass J.I."/>
            <person name="Rusch D."/>
            <person name="Podicherti R."/>
            <person name="Tsui H.-C.T."/>
            <person name="Winkler M.E."/>
        </authorList>
    </citation>
    <scope>NUCLEOTIDE SEQUENCE</scope>
</reference>
<feature type="non-terminal residue" evidence="2">
    <location>
        <position position="91"/>
    </location>
</feature>
<proteinExistence type="predicted"/>
<organism evidence="2">
    <name type="scientific">marine metagenome</name>
    <dbReference type="NCBI Taxonomy" id="408172"/>
    <lineage>
        <taxon>unclassified sequences</taxon>
        <taxon>metagenomes</taxon>
        <taxon>ecological metagenomes</taxon>
    </lineage>
</organism>
<dbReference type="EMBL" id="UINC01022055">
    <property type="protein sequence ID" value="SVA90894.1"/>
    <property type="molecule type" value="Genomic_DNA"/>
</dbReference>
<feature type="compositionally biased region" description="Polar residues" evidence="1">
    <location>
        <begin position="1"/>
        <end position="12"/>
    </location>
</feature>
<gene>
    <name evidence="2" type="ORF">METZ01_LOCUS143748</name>
</gene>
<evidence type="ECO:0000256" key="1">
    <source>
        <dbReference type="SAM" id="MobiDB-lite"/>
    </source>
</evidence>
<sequence length="91" mass="10328">MNKTTNKSSRAGQTREKTKRKKVWTPPSYLDTPNAPTGFRHRWVRVEILGYVDTKNIQGRLRSGYELVRADEFPGDDYAVIPDGKYAGVIG</sequence>
<dbReference type="AlphaFoldDB" id="A0A381ZP44"/>
<accession>A0A381ZP44</accession>
<protein>
    <submittedName>
        <fullName evidence="2">Uncharacterized protein</fullName>
    </submittedName>
</protein>